<reference evidence="4 5" key="2">
    <citation type="journal article" date="2008" name="Nature">
        <title>The Phaeodactylum genome reveals the evolutionary history of diatom genomes.</title>
        <authorList>
            <person name="Bowler C."/>
            <person name="Allen A.E."/>
            <person name="Badger J.H."/>
            <person name="Grimwood J."/>
            <person name="Jabbari K."/>
            <person name="Kuo A."/>
            <person name="Maheswari U."/>
            <person name="Martens C."/>
            <person name="Maumus F."/>
            <person name="Otillar R.P."/>
            <person name="Rayko E."/>
            <person name="Salamov A."/>
            <person name="Vandepoele K."/>
            <person name="Beszteri B."/>
            <person name="Gruber A."/>
            <person name="Heijde M."/>
            <person name="Katinka M."/>
            <person name="Mock T."/>
            <person name="Valentin K."/>
            <person name="Verret F."/>
            <person name="Berges J.A."/>
            <person name="Brownlee C."/>
            <person name="Cadoret J.P."/>
            <person name="Chiovitti A."/>
            <person name="Choi C.J."/>
            <person name="Coesel S."/>
            <person name="De Martino A."/>
            <person name="Detter J.C."/>
            <person name="Durkin C."/>
            <person name="Falciatore A."/>
            <person name="Fournet J."/>
            <person name="Haruta M."/>
            <person name="Huysman M.J."/>
            <person name="Jenkins B.D."/>
            <person name="Jiroutova K."/>
            <person name="Jorgensen R.E."/>
            <person name="Joubert Y."/>
            <person name="Kaplan A."/>
            <person name="Kroger N."/>
            <person name="Kroth P.G."/>
            <person name="La Roche J."/>
            <person name="Lindquist E."/>
            <person name="Lommer M."/>
            <person name="Martin-Jezequel V."/>
            <person name="Lopez P.J."/>
            <person name="Lucas S."/>
            <person name="Mangogna M."/>
            <person name="McGinnis K."/>
            <person name="Medlin L.K."/>
            <person name="Montsant A."/>
            <person name="Oudot-Le Secq M.P."/>
            <person name="Napoli C."/>
            <person name="Obornik M."/>
            <person name="Parker M.S."/>
            <person name="Petit J.L."/>
            <person name="Porcel B.M."/>
            <person name="Poulsen N."/>
            <person name="Robison M."/>
            <person name="Rychlewski L."/>
            <person name="Rynearson T.A."/>
            <person name="Schmutz J."/>
            <person name="Shapiro H."/>
            <person name="Siaut M."/>
            <person name="Stanley M."/>
            <person name="Sussman M.R."/>
            <person name="Taylor A.R."/>
            <person name="Vardi A."/>
            <person name="von Dassow P."/>
            <person name="Vyverman W."/>
            <person name="Willis A."/>
            <person name="Wyrwicz L.S."/>
            <person name="Rokhsar D.S."/>
            <person name="Weissenbach J."/>
            <person name="Armbrust E.V."/>
            <person name="Green B.R."/>
            <person name="Van de Peer Y."/>
            <person name="Grigoriev I.V."/>
        </authorList>
    </citation>
    <scope>NUCLEOTIDE SEQUENCE [LARGE SCALE GENOMIC DNA]</scope>
    <source>
        <strain evidence="4 5">CCMP1335</strain>
    </source>
</reference>
<feature type="region of interest" description="Disordered" evidence="3">
    <location>
        <begin position="110"/>
        <end position="131"/>
    </location>
</feature>
<dbReference type="HOGENOM" id="CLU_513418_0_0_1"/>
<dbReference type="PANTHER" id="PTHR46457:SF1">
    <property type="entry name" value="DNA REPAIR PROTEIN RAD51 HOMOLOG 4"/>
    <property type="match status" value="1"/>
</dbReference>
<dbReference type="RefSeq" id="XP_002295571.1">
    <property type="nucleotide sequence ID" value="XM_002295535.1"/>
</dbReference>
<dbReference type="InterPro" id="IPR027417">
    <property type="entry name" value="P-loop_NTPase"/>
</dbReference>
<dbReference type="Proteomes" id="UP000001449">
    <property type="component" value="Chromosome 18"/>
</dbReference>
<evidence type="ECO:0008006" key="6">
    <source>
        <dbReference type="Google" id="ProtNLM"/>
    </source>
</evidence>
<dbReference type="InterPro" id="IPR051988">
    <property type="entry name" value="HRR_RAD51_Paralog"/>
</dbReference>
<evidence type="ECO:0000256" key="1">
    <source>
        <dbReference type="ARBA" id="ARBA00004123"/>
    </source>
</evidence>
<dbReference type="Gene3D" id="3.40.50.300">
    <property type="entry name" value="P-loop containing nucleotide triphosphate hydrolases"/>
    <property type="match status" value="1"/>
</dbReference>
<dbReference type="STRING" id="35128.B5YLS9"/>
<sequence length="531" mass="56536">MPTLRQIHISQETRDQLAGTKRARPNDTTSSISTFVPIRTASALLSRDPRQLALTLDAPLGNVKNLRAGVADSLISDPFVGHADHAAEVVAGVTRWCVDVDGLADLYARDSRSSEKDAPDERNQNNTSFHNTLRSPPLIIGAITALDLCAQTLFSQNINVQHNLEYIGTGSIALDQLLTPNHAYSSFEHGLALPFPFNIPRRDSFAQPSDTNQSTGGISFGMVTEFSGPPSSGKTQLALSIAARACVIQNLQVKLLISGGGGGSSRMAVSRRLFTICVELAKSLVVGDDGSSNQVERQVRHLAQVAIGRVTLACVSDAYSLLATLAKIEGEQVAPNNNAPGTLLIIDSISGCIGHHLSGGSSLAVGAALANQVALMLRRMAKTLDGRFDSVEQQNGTDDNSLQSPRRFAVVVTNGSVAKRSLDNETVTGRTALNKPAMGRYWQVSHVGVWLEEESNPSADGGFQLSDFYEDAPIAGLHLAGKKVVRATLQNHYGKSCNVTAGVNGQRQVNRGKGGKTHAKFLLRSCGVADD</sequence>
<evidence type="ECO:0000313" key="4">
    <source>
        <dbReference type="EMBL" id="ACI64288.1"/>
    </source>
</evidence>
<dbReference type="GO" id="GO:0005657">
    <property type="term" value="C:replication fork"/>
    <property type="evidence" value="ECO:0000318"/>
    <property type="project" value="GO_Central"/>
</dbReference>
<dbReference type="InParanoid" id="B5YLS9"/>
<dbReference type="GO" id="GO:0033063">
    <property type="term" value="C:Rad51B-Rad51C-Rad51D-XRCC2 complex"/>
    <property type="evidence" value="ECO:0000318"/>
    <property type="project" value="GO_Central"/>
</dbReference>
<dbReference type="PANTHER" id="PTHR46457">
    <property type="entry name" value="DNA REPAIR PROTEIN RAD51 HOMOLOG 4"/>
    <property type="match status" value="1"/>
</dbReference>
<dbReference type="GO" id="GO:0000724">
    <property type="term" value="P:double-strand break repair via homologous recombination"/>
    <property type="evidence" value="ECO:0000318"/>
    <property type="project" value="GO_Central"/>
</dbReference>
<feature type="compositionally biased region" description="Basic and acidic residues" evidence="3">
    <location>
        <begin position="110"/>
        <end position="123"/>
    </location>
</feature>
<reference evidence="4 5" key="1">
    <citation type="journal article" date="2004" name="Science">
        <title>The genome of the diatom Thalassiosira pseudonana: ecology, evolution, and metabolism.</title>
        <authorList>
            <person name="Armbrust E.V."/>
            <person name="Berges J.A."/>
            <person name="Bowler C."/>
            <person name="Green B.R."/>
            <person name="Martinez D."/>
            <person name="Putnam N.H."/>
            <person name="Zhou S."/>
            <person name="Allen A.E."/>
            <person name="Apt K.E."/>
            <person name="Bechner M."/>
            <person name="Brzezinski M.A."/>
            <person name="Chaal B.K."/>
            <person name="Chiovitti A."/>
            <person name="Davis A.K."/>
            <person name="Demarest M.S."/>
            <person name="Detter J.C."/>
            <person name="Glavina T."/>
            <person name="Goodstein D."/>
            <person name="Hadi M.Z."/>
            <person name="Hellsten U."/>
            <person name="Hildebrand M."/>
            <person name="Jenkins B.D."/>
            <person name="Jurka J."/>
            <person name="Kapitonov V.V."/>
            <person name="Kroger N."/>
            <person name="Lau W.W."/>
            <person name="Lane T.W."/>
            <person name="Larimer F.W."/>
            <person name="Lippmeier J.C."/>
            <person name="Lucas S."/>
            <person name="Medina M."/>
            <person name="Montsant A."/>
            <person name="Obornik M."/>
            <person name="Parker M.S."/>
            <person name="Palenik B."/>
            <person name="Pazour G.J."/>
            <person name="Richardson P.M."/>
            <person name="Rynearson T.A."/>
            <person name="Saito M.A."/>
            <person name="Schwartz D.C."/>
            <person name="Thamatrakoln K."/>
            <person name="Valentin K."/>
            <person name="Vardi A."/>
            <person name="Wilkerson F.P."/>
            <person name="Rokhsar D.S."/>
        </authorList>
    </citation>
    <scope>NUCLEOTIDE SEQUENCE [LARGE SCALE GENOMIC DNA]</scope>
    <source>
        <strain evidence="4 5">CCMP1335</strain>
    </source>
</reference>
<evidence type="ECO:0000256" key="3">
    <source>
        <dbReference type="SAM" id="MobiDB-lite"/>
    </source>
</evidence>
<evidence type="ECO:0000256" key="2">
    <source>
        <dbReference type="ARBA" id="ARBA00023242"/>
    </source>
</evidence>
<dbReference type="KEGG" id="tps:THAPS_10886"/>
<dbReference type="OMA" id="HISQETR"/>
<dbReference type="EMBL" id="CP001159">
    <property type="protein sequence ID" value="ACI64288.1"/>
    <property type="molecule type" value="Genomic_DNA"/>
</dbReference>
<keyword evidence="5" id="KW-1185">Reference proteome</keyword>
<protein>
    <recommendedName>
        <fullName evidence="6">RecA family profile 1 domain-containing protein</fullName>
    </recommendedName>
</protein>
<proteinExistence type="predicted"/>
<name>B5YLS9_THAPS</name>
<evidence type="ECO:0000313" key="5">
    <source>
        <dbReference type="Proteomes" id="UP000001449"/>
    </source>
</evidence>
<dbReference type="GO" id="GO:0005815">
    <property type="term" value="C:microtubule organizing center"/>
    <property type="evidence" value="ECO:0000318"/>
    <property type="project" value="GO_Central"/>
</dbReference>
<dbReference type="PaxDb" id="35128-Thaps10886"/>
<dbReference type="SUPFAM" id="SSF52540">
    <property type="entry name" value="P-loop containing nucleoside triphosphate hydrolases"/>
    <property type="match status" value="1"/>
</dbReference>
<dbReference type="GO" id="GO:0007131">
    <property type="term" value="P:reciprocal meiotic recombination"/>
    <property type="evidence" value="ECO:0000318"/>
    <property type="project" value="GO_Central"/>
</dbReference>
<accession>B5YLS9</accession>
<dbReference type="GeneID" id="7442974"/>
<dbReference type="GO" id="GO:0008094">
    <property type="term" value="F:ATP-dependent activity, acting on DNA"/>
    <property type="evidence" value="ECO:0000318"/>
    <property type="project" value="GO_Central"/>
</dbReference>
<dbReference type="GO" id="GO:0003697">
    <property type="term" value="F:single-stranded DNA binding"/>
    <property type="evidence" value="ECO:0000318"/>
    <property type="project" value="GO_Central"/>
</dbReference>
<keyword evidence="2" id="KW-0539">Nucleus</keyword>
<feature type="region of interest" description="Disordered" evidence="3">
    <location>
        <begin position="9"/>
        <end position="31"/>
    </location>
</feature>
<dbReference type="GO" id="GO:0042148">
    <property type="term" value="P:DNA strand invasion"/>
    <property type="evidence" value="ECO:0000318"/>
    <property type="project" value="GO_Central"/>
</dbReference>
<dbReference type="eggNOG" id="ENOG502T0AB">
    <property type="taxonomic scope" value="Eukaryota"/>
</dbReference>
<dbReference type="AlphaFoldDB" id="B5YLS9"/>
<dbReference type="GO" id="GO:0000723">
    <property type="term" value="P:telomere maintenance"/>
    <property type="evidence" value="ECO:0000318"/>
    <property type="project" value="GO_Central"/>
</dbReference>
<gene>
    <name evidence="4" type="ORF">THAPS_10886</name>
</gene>
<comment type="subcellular location">
    <subcellularLocation>
        <location evidence="1">Nucleus</location>
    </subcellularLocation>
</comment>
<organism evidence="4 5">
    <name type="scientific">Thalassiosira pseudonana</name>
    <name type="common">Marine diatom</name>
    <name type="synonym">Cyclotella nana</name>
    <dbReference type="NCBI Taxonomy" id="35128"/>
    <lineage>
        <taxon>Eukaryota</taxon>
        <taxon>Sar</taxon>
        <taxon>Stramenopiles</taxon>
        <taxon>Ochrophyta</taxon>
        <taxon>Bacillariophyta</taxon>
        <taxon>Coscinodiscophyceae</taxon>
        <taxon>Thalassiosirophycidae</taxon>
        <taxon>Thalassiosirales</taxon>
        <taxon>Thalassiosiraceae</taxon>
        <taxon>Thalassiosira</taxon>
    </lineage>
</organism>